<proteinExistence type="predicted"/>
<reference evidence="2 4" key="2">
    <citation type="submission" date="2018-02" db="EMBL/GenBank/DDBJ databases">
        <title>Characterization of Xanthomonas diversity in transplant houses and field plants.</title>
        <authorList>
            <person name="Abrahamian P."/>
            <person name="Timilsina S."/>
            <person name="Minsavage G.V."/>
            <person name="Goss E.M."/>
            <person name="Jones J.B."/>
            <person name="Vallad G.E."/>
        </authorList>
    </citation>
    <scope>NUCLEOTIDE SEQUENCE [LARGE SCALE GENOMIC DNA]</scope>
    <source>
        <strain evidence="2 4">GEV2132</strain>
    </source>
</reference>
<dbReference type="EMBL" id="JZUY01000041">
    <property type="protein sequence ID" value="KLC05042.1"/>
    <property type="molecule type" value="Genomic_DNA"/>
</dbReference>
<evidence type="ECO:0000313" key="1">
    <source>
        <dbReference type="EMBL" id="KLC05042.1"/>
    </source>
</evidence>
<protein>
    <submittedName>
        <fullName evidence="2">Uncharacterized protein</fullName>
    </submittedName>
</protein>
<accession>A0AAQ0YZB0</accession>
<comment type="caution">
    <text evidence="2">The sequence shown here is derived from an EMBL/GenBank/DDBJ whole genome shotgun (WGS) entry which is preliminary data.</text>
</comment>
<evidence type="ECO:0000313" key="4">
    <source>
        <dbReference type="Proteomes" id="UP000289372"/>
    </source>
</evidence>
<dbReference type="EMBL" id="PUUL01000009">
    <property type="protein sequence ID" value="RXD57160.1"/>
    <property type="molecule type" value="Genomic_DNA"/>
</dbReference>
<dbReference type="Proteomes" id="UP000289372">
    <property type="component" value="Unassembled WGS sequence"/>
</dbReference>
<organism evidence="2 4">
    <name type="scientific">Xanthomonas perforans</name>
    <dbReference type="NCBI Taxonomy" id="442694"/>
    <lineage>
        <taxon>Bacteria</taxon>
        <taxon>Pseudomonadati</taxon>
        <taxon>Pseudomonadota</taxon>
        <taxon>Gammaproteobacteria</taxon>
        <taxon>Lysobacterales</taxon>
        <taxon>Lysobacteraceae</taxon>
        <taxon>Xanthomonas</taxon>
    </lineage>
</organism>
<name>A0AAQ0YZB0_XANPE</name>
<gene>
    <name evidence="2" type="ORF">DB769_01520</name>
    <name evidence="1" type="ORF">XP315_11850</name>
</gene>
<evidence type="ECO:0000313" key="2">
    <source>
        <dbReference type="EMBL" id="RXD57160.1"/>
    </source>
</evidence>
<dbReference type="Proteomes" id="UP000035369">
    <property type="component" value="Unassembled WGS sequence"/>
</dbReference>
<reference evidence="1 3" key="1">
    <citation type="submission" date="2015-02" db="EMBL/GenBank/DDBJ databases">
        <title>Whole genome sequencing of multiple isolates of three species of pepper and tomato-infecting xanthomonads reveals genetic diversity in field strains and pinpoints effectors responsible for host specificity.</title>
        <authorList>
            <person name="Schwartz A."/>
            <person name="Dahlbeck D."/>
            <person name="Staskawicz B."/>
            <person name="Bart R."/>
            <person name="Potnis N."/>
            <person name="Minsavage G."/>
            <person name="Timilsina S."/>
            <person name="Goss E."/>
            <person name="Jones J."/>
            <person name="Vallad G."/>
            <person name="Barak J."/>
            <person name="Miller S."/>
            <person name="Ritchie D."/>
            <person name="Martins J.Jr."/>
            <person name="Patane J.S."/>
            <person name="Setubal J.C."/>
        </authorList>
    </citation>
    <scope>NUCLEOTIDE SEQUENCE [LARGE SCALE GENOMIC DNA]</scope>
    <source>
        <strain evidence="1 3">Xp3-15</strain>
    </source>
</reference>
<dbReference type="AlphaFoldDB" id="A0AAQ0YZB0"/>
<sequence length="81" mass="9193">MFVQARIALGHVQCMQQRAMRVAQAPHRGFGYDRHGELTEVVSHRQQLAVANQALVVMFLRSIHHANVVVANPGIDHRCRR</sequence>
<keyword evidence="3" id="KW-1185">Reference proteome</keyword>
<evidence type="ECO:0000313" key="3">
    <source>
        <dbReference type="Proteomes" id="UP000035369"/>
    </source>
</evidence>